<sequence length="156" mass="18088">MLRSQMIKTCAKVYTGGQTKVPSYLLATMLFFFIVASIAPKYSDRASRLRIRSRRSNHLQSYLFLFFIYISVPLTFRGKILFGKIHTITPSTYRVRTLLQHLHGIPYYYDTAFFSVIMRQLVMGKRFVVAISRHFSLRDEVSQASIYTSPLNLEAS</sequence>
<evidence type="ECO:0000256" key="1">
    <source>
        <dbReference type="SAM" id="Phobius"/>
    </source>
</evidence>
<organism evidence="2 3">
    <name type="scientific">Colletotrichum lupini</name>
    <dbReference type="NCBI Taxonomy" id="145971"/>
    <lineage>
        <taxon>Eukaryota</taxon>
        <taxon>Fungi</taxon>
        <taxon>Dikarya</taxon>
        <taxon>Ascomycota</taxon>
        <taxon>Pezizomycotina</taxon>
        <taxon>Sordariomycetes</taxon>
        <taxon>Hypocreomycetidae</taxon>
        <taxon>Glomerellales</taxon>
        <taxon>Glomerellaceae</taxon>
        <taxon>Colletotrichum</taxon>
        <taxon>Colletotrichum acutatum species complex</taxon>
    </lineage>
</organism>
<feature type="transmembrane region" description="Helical" evidence="1">
    <location>
        <begin position="21"/>
        <end position="39"/>
    </location>
</feature>
<evidence type="ECO:0000313" key="3">
    <source>
        <dbReference type="Proteomes" id="UP000830671"/>
    </source>
</evidence>
<dbReference type="EMBL" id="CP019480">
    <property type="protein sequence ID" value="UQC90111.1"/>
    <property type="molecule type" value="Genomic_DNA"/>
</dbReference>
<evidence type="ECO:0000313" key="2">
    <source>
        <dbReference type="EMBL" id="UQC90111.1"/>
    </source>
</evidence>
<dbReference type="GeneID" id="73349576"/>
<keyword evidence="3" id="KW-1185">Reference proteome</keyword>
<feature type="transmembrane region" description="Helical" evidence="1">
    <location>
        <begin position="59"/>
        <end position="76"/>
    </location>
</feature>
<proteinExistence type="predicted"/>
<accession>A0A9Q8WNX0</accession>
<gene>
    <name evidence="2" type="ORF">CLUP02_15642</name>
</gene>
<protein>
    <submittedName>
        <fullName evidence="2">Uncharacterized protein</fullName>
    </submittedName>
</protein>
<name>A0A9Q8WNX0_9PEZI</name>
<dbReference type="AlphaFoldDB" id="A0A9Q8WNX0"/>
<dbReference type="KEGG" id="clup:CLUP02_15642"/>
<dbReference type="RefSeq" id="XP_049151712.1">
    <property type="nucleotide sequence ID" value="XM_049294566.1"/>
</dbReference>
<dbReference type="Proteomes" id="UP000830671">
    <property type="component" value="Chromosome 8"/>
</dbReference>
<reference evidence="2" key="1">
    <citation type="journal article" date="2021" name="Mol. Plant Microbe Interact.">
        <title>Complete Genome Sequence of the Plant-Pathogenic Fungus Colletotrichum lupini.</title>
        <authorList>
            <person name="Baroncelli R."/>
            <person name="Pensec F."/>
            <person name="Da Lio D."/>
            <person name="Boufleur T."/>
            <person name="Vicente I."/>
            <person name="Sarrocco S."/>
            <person name="Picot A."/>
            <person name="Baraldi E."/>
            <person name="Sukno S."/>
            <person name="Thon M."/>
            <person name="Le Floch G."/>
        </authorList>
    </citation>
    <scope>NUCLEOTIDE SEQUENCE</scope>
    <source>
        <strain evidence="2">IMI 504893</strain>
    </source>
</reference>
<keyword evidence="1" id="KW-0812">Transmembrane</keyword>
<keyword evidence="1" id="KW-0472">Membrane</keyword>
<keyword evidence="1" id="KW-1133">Transmembrane helix</keyword>